<proteinExistence type="predicted"/>
<accession>A0A212LZG9</accession>
<dbReference type="Pfam" id="PF04389">
    <property type="entry name" value="Peptidase_M28"/>
    <property type="match status" value="1"/>
</dbReference>
<dbReference type="GO" id="GO:0008235">
    <property type="term" value="F:metalloexopeptidase activity"/>
    <property type="evidence" value="ECO:0007669"/>
    <property type="project" value="InterPro"/>
</dbReference>
<dbReference type="InterPro" id="IPR045175">
    <property type="entry name" value="M28_fam"/>
</dbReference>
<gene>
    <name evidence="3" type="ORF">KL86SPO_50695</name>
</gene>
<keyword evidence="1" id="KW-0812">Transmembrane</keyword>
<dbReference type="EMBL" id="FMJE01000005">
    <property type="protein sequence ID" value="SCM82923.1"/>
    <property type="molecule type" value="Genomic_DNA"/>
</dbReference>
<dbReference type="RefSeq" id="WP_288185476.1">
    <property type="nucleotide sequence ID" value="NZ_LT608335.1"/>
</dbReference>
<protein>
    <recommendedName>
        <fullName evidence="2">Peptidase M28 domain-containing protein</fullName>
    </recommendedName>
</protein>
<keyword evidence="1" id="KW-0472">Membrane</keyword>
<evidence type="ECO:0000313" key="3">
    <source>
        <dbReference type="EMBL" id="SCM82923.1"/>
    </source>
</evidence>
<dbReference type="AlphaFoldDB" id="A0A212LZG9"/>
<name>A0A212LZG9_9FIRM</name>
<dbReference type="PANTHER" id="PTHR12147">
    <property type="entry name" value="METALLOPEPTIDASE M28 FAMILY MEMBER"/>
    <property type="match status" value="1"/>
</dbReference>
<dbReference type="GO" id="GO:0006508">
    <property type="term" value="P:proteolysis"/>
    <property type="evidence" value="ECO:0007669"/>
    <property type="project" value="InterPro"/>
</dbReference>
<reference evidence="3" key="1">
    <citation type="submission" date="2016-08" db="EMBL/GenBank/DDBJ databases">
        <authorList>
            <person name="Seilhamer J.J."/>
        </authorList>
    </citation>
    <scope>NUCLEOTIDE SEQUENCE</scope>
    <source>
        <strain evidence="3">86</strain>
    </source>
</reference>
<evidence type="ECO:0000259" key="2">
    <source>
        <dbReference type="Pfam" id="PF04389"/>
    </source>
</evidence>
<dbReference type="SUPFAM" id="SSF53187">
    <property type="entry name" value="Zn-dependent exopeptidases"/>
    <property type="match status" value="1"/>
</dbReference>
<keyword evidence="1" id="KW-1133">Transmembrane helix</keyword>
<feature type="transmembrane region" description="Helical" evidence="1">
    <location>
        <begin position="100"/>
        <end position="121"/>
    </location>
</feature>
<evidence type="ECO:0000256" key="1">
    <source>
        <dbReference type="SAM" id="Phobius"/>
    </source>
</evidence>
<feature type="transmembrane region" description="Helical" evidence="1">
    <location>
        <begin position="127"/>
        <end position="145"/>
    </location>
</feature>
<dbReference type="PANTHER" id="PTHR12147:SF26">
    <property type="entry name" value="PEPTIDASE M28 DOMAIN-CONTAINING PROTEIN"/>
    <property type="match status" value="1"/>
</dbReference>
<organism evidence="3">
    <name type="scientific">uncultured Sporomusa sp</name>
    <dbReference type="NCBI Taxonomy" id="307249"/>
    <lineage>
        <taxon>Bacteria</taxon>
        <taxon>Bacillati</taxon>
        <taxon>Bacillota</taxon>
        <taxon>Negativicutes</taxon>
        <taxon>Selenomonadales</taxon>
        <taxon>Sporomusaceae</taxon>
        <taxon>Sporomusa</taxon>
        <taxon>environmental samples</taxon>
    </lineage>
</organism>
<dbReference type="InterPro" id="IPR007484">
    <property type="entry name" value="Peptidase_M28"/>
</dbReference>
<feature type="domain" description="Peptidase M28" evidence="2">
    <location>
        <begin position="150"/>
        <end position="298"/>
    </location>
</feature>
<sequence>MEDNSTYVNALANEIREKYPKRYSLHGHKEEFYQLIKKEVENLDLEIEVRPRDFIQNICTQNDDFDILLMAHYDTAPKLPLSRFINSIYEKVGVGNWRTYIGYFLYYVIIIGLNVSVLWLLNSWFSHVWFFIYIVGFIIFFFLRANPNNMNDNSSGVIAVLTIAKILCSSDKNIMKHIKIVLTDFEEWGKHGAKKLRRELLTKGLENRLIINFDGVGNGTFLNLVPISKDNLLRKYLLDNYPGKYRVIEEKVIAGSDYDVFKAYNAIGINFLEMAQIQGKYYMPNIHTSRDIEINEKQLAEFTNDVAQFLISYIKEIRKV</sequence>
<dbReference type="Gene3D" id="3.40.630.10">
    <property type="entry name" value="Zn peptidases"/>
    <property type="match status" value="1"/>
</dbReference>